<comment type="subcellular location">
    <subcellularLocation>
        <location evidence="1">Nucleus</location>
    </subcellularLocation>
</comment>
<dbReference type="Gramene" id="ERN04769">
    <property type="protein sequence ID" value="ERN04769"/>
    <property type="gene ID" value="AMTR_s00140p00045380"/>
</dbReference>
<keyword evidence="3" id="KW-0238">DNA-binding</keyword>
<dbReference type="GO" id="GO:0000978">
    <property type="term" value="F:RNA polymerase II cis-regulatory region sequence-specific DNA binding"/>
    <property type="evidence" value="ECO:0000318"/>
    <property type="project" value="GO_Central"/>
</dbReference>
<keyword evidence="4" id="KW-0804">Transcription</keyword>
<dbReference type="Gene3D" id="3.40.1810.10">
    <property type="entry name" value="Transcription factor, MADS-box"/>
    <property type="match status" value="1"/>
</dbReference>
<evidence type="ECO:0000256" key="4">
    <source>
        <dbReference type="ARBA" id="ARBA00023163"/>
    </source>
</evidence>
<dbReference type="eggNOG" id="KOG0014">
    <property type="taxonomic scope" value="Eukaryota"/>
</dbReference>
<keyword evidence="2" id="KW-0805">Transcription regulation</keyword>
<dbReference type="OrthoDB" id="1896642at2759"/>
<dbReference type="PROSITE" id="PS50066">
    <property type="entry name" value="MADS_BOX_2"/>
    <property type="match status" value="1"/>
</dbReference>
<evidence type="ECO:0000259" key="6">
    <source>
        <dbReference type="PROSITE" id="PS50066"/>
    </source>
</evidence>
<evidence type="ECO:0000313" key="7">
    <source>
        <dbReference type="EMBL" id="ERN04769.1"/>
    </source>
</evidence>
<dbReference type="GO" id="GO:0006357">
    <property type="term" value="P:regulation of transcription by RNA polymerase II"/>
    <property type="evidence" value="ECO:0000318"/>
    <property type="project" value="GO_Central"/>
</dbReference>
<dbReference type="GO" id="GO:0005634">
    <property type="term" value="C:nucleus"/>
    <property type="evidence" value="ECO:0007669"/>
    <property type="project" value="UniProtKB-SubCell"/>
</dbReference>
<dbReference type="GO" id="GO:0046983">
    <property type="term" value="F:protein dimerization activity"/>
    <property type="evidence" value="ECO:0007669"/>
    <property type="project" value="InterPro"/>
</dbReference>
<dbReference type="GO" id="GO:0000981">
    <property type="term" value="F:DNA-binding transcription factor activity, RNA polymerase II-specific"/>
    <property type="evidence" value="ECO:0000318"/>
    <property type="project" value="GO_Central"/>
</dbReference>
<evidence type="ECO:0000256" key="3">
    <source>
        <dbReference type="ARBA" id="ARBA00023125"/>
    </source>
</evidence>
<dbReference type="SUPFAM" id="SSF55455">
    <property type="entry name" value="SRF-like"/>
    <property type="match status" value="1"/>
</dbReference>
<protein>
    <recommendedName>
        <fullName evidence="6">MADS-box domain-containing protein</fullName>
    </recommendedName>
</protein>
<dbReference type="PANTHER" id="PTHR11945">
    <property type="entry name" value="MADS BOX PROTEIN"/>
    <property type="match status" value="1"/>
</dbReference>
<sequence length="367" mass="41216">MTHRNKEITRISDKNKRHVSFSKRKGGLFKKAGKLASLTGAEVGIMIISEGGRLFTYGSPSIDDIITKYLQGPQLLNESHRKHLQCLSTLHSKIQSQFEDATELFNDLQTLKEKWVKLDMHSKDIFEMEIQELKEYVSFLQVLREKAFMLPENGDNNVNLDCVESSCQTLYQENSHEDLTSTSSLPKHLIHQQRVKDMNIHLCSGEFGPKHLYPEYENVEMGCSFGLSEVSDLDHHGSINAMNVCFSNGECGPLFLCPQDEGIEISSSLDLSETCDWNHLGSIKYMNSFLCNGEFRPKNLYPQDENFEMGCSFGLSEISDLNHHGSINGMNVCFSNGEYEPPFMCSEDEGIGMSNSLGLSGIVAGII</sequence>
<accession>W1PAQ9</accession>
<feature type="domain" description="MADS-box" evidence="6">
    <location>
        <begin position="1"/>
        <end position="61"/>
    </location>
</feature>
<dbReference type="GO" id="GO:0045893">
    <property type="term" value="P:positive regulation of DNA-templated transcription"/>
    <property type="evidence" value="ECO:0007669"/>
    <property type="project" value="UniProtKB-ARBA"/>
</dbReference>
<dbReference type="PANTHER" id="PTHR11945:SF534">
    <property type="entry name" value="MYOCYTE-SPECIFIC ENHANCER FACTOR 2"/>
    <property type="match status" value="1"/>
</dbReference>
<dbReference type="EMBL" id="KI394169">
    <property type="protein sequence ID" value="ERN04769.1"/>
    <property type="molecule type" value="Genomic_DNA"/>
</dbReference>
<gene>
    <name evidence="7" type="ORF">AMTR_s00140p00045380</name>
</gene>
<evidence type="ECO:0000256" key="1">
    <source>
        <dbReference type="ARBA" id="ARBA00004123"/>
    </source>
</evidence>
<evidence type="ECO:0000256" key="2">
    <source>
        <dbReference type="ARBA" id="ARBA00023015"/>
    </source>
</evidence>
<dbReference type="PRINTS" id="PR00404">
    <property type="entry name" value="MADSDOMAIN"/>
</dbReference>
<dbReference type="SMART" id="SM00432">
    <property type="entry name" value="MADS"/>
    <property type="match status" value="1"/>
</dbReference>
<keyword evidence="8" id="KW-1185">Reference proteome</keyword>
<organism evidence="7 8">
    <name type="scientific">Amborella trichopoda</name>
    <dbReference type="NCBI Taxonomy" id="13333"/>
    <lineage>
        <taxon>Eukaryota</taxon>
        <taxon>Viridiplantae</taxon>
        <taxon>Streptophyta</taxon>
        <taxon>Embryophyta</taxon>
        <taxon>Tracheophyta</taxon>
        <taxon>Spermatophyta</taxon>
        <taxon>Magnoliopsida</taxon>
        <taxon>Amborellales</taxon>
        <taxon>Amborellaceae</taxon>
        <taxon>Amborella</taxon>
    </lineage>
</organism>
<keyword evidence="5" id="KW-0539">Nucleus</keyword>
<dbReference type="InterPro" id="IPR002100">
    <property type="entry name" value="TF_MADSbox"/>
</dbReference>
<dbReference type="Pfam" id="PF00319">
    <property type="entry name" value="SRF-TF"/>
    <property type="match status" value="1"/>
</dbReference>
<dbReference type="HOGENOM" id="CLU_755130_0_0_1"/>
<evidence type="ECO:0000313" key="8">
    <source>
        <dbReference type="Proteomes" id="UP000017836"/>
    </source>
</evidence>
<evidence type="ECO:0000256" key="5">
    <source>
        <dbReference type="ARBA" id="ARBA00023242"/>
    </source>
</evidence>
<reference evidence="8" key="1">
    <citation type="journal article" date="2013" name="Science">
        <title>The Amborella genome and the evolution of flowering plants.</title>
        <authorList>
            <consortium name="Amborella Genome Project"/>
        </authorList>
    </citation>
    <scope>NUCLEOTIDE SEQUENCE [LARGE SCALE GENOMIC DNA]</scope>
</reference>
<dbReference type="STRING" id="13333.W1PAQ9"/>
<dbReference type="AlphaFoldDB" id="W1PAQ9"/>
<name>W1PAQ9_AMBTC</name>
<proteinExistence type="predicted"/>
<dbReference type="Proteomes" id="UP000017836">
    <property type="component" value="Unassembled WGS sequence"/>
</dbReference>
<dbReference type="InterPro" id="IPR036879">
    <property type="entry name" value="TF_MADSbox_sf"/>
</dbReference>